<feature type="transmembrane region" description="Helical" evidence="8">
    <location>
        <begin position="319"/>
        <end position="344"/>
    </location>
</feature>
<sequence>MVYKYISVVNVGIQIVGTVVLGALSSWIGVFDNTFVVDATKFVFWVALPSLVINGIGVGIDFYSDAFVWDFIKVFLLIRVASLLLSFFLVIAVFRERKGLGDVAVQFLNFSWISTIVHGIPILTAILPDPAMAVFFGLMAGISSFLFQLPLQLFFLEASVLERQMLSPEVTDEEAPTAEKESTEPHEINKVDEDTHLEEEHAEIKLESDSKFETPKSRLALWLELVSRRDILAQVTGRVLRNPVLWGICIGFIISLSTFGKTYLRPLNDEKEPNTNYVEGLEWFVALLNWLGDMVSPLSLFSMGVWMHQQGKDLISISWLELAGSMLVKLVLIPLLMVGLVDVYDLPNTYARSAVLVAALPISLAAFSLGKQFDIGEASLAANVTMGTILMLPTLLAWIEVMDHFELYLI</sequence>
<keyword evidence="4 8" id="KW-0812">Transmembrane</keyword>
<comment type="similarity">
    <text evidence="2">Belongs to the auxin efflux carrier (TC 2.A.69.1) family.</text>
</comment>
<feature type="transmembrane region" description="Helical" evidence="8">
    <location>
        <begin position="42"/>
        <end position="63"/>
    </location>
</feature>
<dbReference type="PANTHER" id="PTHR31752:SF18">
    <property type="entry name" value="AUXIN EFFLUX CARRIER COMPONENT 1"/>
    <property type="match status" value="1"/>
</dbReference>
<dbReference type="Gene3D" id="1.20.1530.20">
    <property type="match status" value="1"/>
</dbReference>
<dbReference type="InterPro" id="IPR051107">
    <property type="entry name" value="Auxin_Efflux_Carrier"/>
</dbReference>
<dbReference type="Proteomes" id="UP000198406">
    <property type="component" value="Unassembled WGS sequence"/>
</dbReference>
<dbReference type="AlphaFoldDB" id="A0A1Z5JSD0"/>
<keyword evidence="10" id="KW-1185">Reference proteome</keyword>
<protein>
    <recommendedName>
        <fullName evidence="11">Auxin efflux carrier family</fullName>
    </recommendedName>
</protein>
<feature type="region of interest" description="Disordered" evidence="7">
    <location>
        <begin position="168"/>
        <end position="194"/>
    </location>
</feature>
<organism evidence="9 10">
    <name type="scientific">Fistulifera solaris</name>
    <name type="common">Oleaginous diatom</name>
    <dbReference type="NCBI Taxonomy" id="1519565"/>
    <lineage>
        <taxon>Eukaryota</taxon>
        <taxon>Sar</taxon>
        <taxon>Stramenopiles</taxon>
        <taxon>Ochrophyta</taxon>
        <taxon>Bacillariophyta</taxon>
        <taxon>Bacillariophyceae</taxon>
        <taxon>Bacillariophycidae</taxon>
        <taxon>Naviculales</taxon>
        <taxon>Naviculaceae</taxon>
        <taxon>Fistulifera</taxon>
    </lineage>
</organism>
<evidence type="ECO:0000313" key="10">
    <source>
        <dbReference type="Proteomes" id="UP000198406"/>
    </source>
</evidence>
<evidence type="ECO:0000256" key="6">
    <source>
        <dbReference type="ARBA" id="ARBA00023136"/>
    </source>
</evidence>
<evidence type="ECO:0000256" key="3">
    <source>
        <dbReference type="ARBA" id="ARBA00022448"/>
    </source>
</evidence>
<evidence type="ECO:0000313" key="9">
    <source>
        <dbReference type="EMBL" id="GAX16927.1"/>
    </source>
</evidence>
<evidence type="ECO:0000256" key="4">
    <source>
        <dbReference type="ARBA" id="ARBA00022692"/>
    </source>
</evidence>
<dbReference type="GO" id="GO:0016020">
    <property type="term" value="C:membrane"/>
    <property type="evidence" value="ECO:0007669"/>
    <property type="project" value="UniProtKB-SubCell"/>
</dbReference>
<feature type="compositionally biased region" description="Basic and acidic residues" evidence="7">
    <location>
        <begin position="177"/>
        <end position="194"/>
    </location>
</feature>
<comment type="caution">
    <text evidence="9">The sequence shown here is derived from an EMBL/GenBank/DDBJ whole genome shotgun (WGS) entry which is preliminary data.</text>
</comment>
<feature type="transmembrane region" description="Helical" evidence="8">
    <location>
        <begin position="350"/>
        <end position="368"/>
    </location>
</feature>
<dbReference type="EMBL" id="BDSP01000111">
    <property type="protein sequence ID" value="GAX16927.1"/>
    <property type="molecule type" value="Genomic_DNA"/>
</dbReference>
<evidence type="ECO:0000256" key="2">
    <source>
        <dbReference type="ARBA" id="ARBA00009177"/>
    </source>
</evidence>
<accession>A0A1Z5JSD0</accession>
<evidence type="ECO:0000256" key="1">
    <source>
        <dbReference type="ARBA" id="ARBA00004141"/>
    </source>
</evidence>
<feature type="transmembrane region" description="Helical" evidence="8">
    <location>
        <begin position="75"/>
        <end position="95"/>
    </location>
</feature>
<evidence type="ECO:0008006" key="11">
    <source>
        <dbReference type="Google" id="ProtNLM"/>
    </source>
</evidence>
<dbReference type="InParanoid" id="A0A1Z5JSD0"/>
<gene>
    <name evidence="9" type="ORF">FisN_5Hh304</name>
</gene>
<evidence type="ECO:0000256" key="8">
    <source>
        <dbReference type="SAM" id="Phobius"/>
    </source>
</evidence>
<comment type="subcellular location">
    <subcellularLocation>
        <location evidence="1">Membrane</location>
        <topology evidence="1">Multi-pass membrane protein</topology>
    </subcellularLocation>
</comment>
<dbReference type="PANTHER" id="PTHR31752">
    <property type="entry name" value="AUXIN EFFLUX CARRIER COMPONENT 1B-RELATED"/>
    <property type="match status" value="1"/>
</dbReference>
<feature type="transmembrane region" description="Helical" evidence="8">
    <location>
        <begin position="133"/>
        <end position="156"/>
    </location>
</feature>
<dbReference type="InterPro" id="IPR038770">
    <property type="entry name" value="Na+/solute_symporter_sf"/>
</dbReference>
<proteinExistence type="inferred from homology"/>
<keyword evidence="6 8" id="KW-0472">Membrane</keyword>
<dbReference type="InterPro" id="IPR004776">
    <property type="entry name" value="Mem_transp_PIN-like"/>
</dbReference>
<dbReference type="Pfam" id="PF03547">
    <property type="entry name" value="Mem_trans"/>
    <property type="match status" value="1"/>
</dbReference>
<feature type="transmembrane region" description="Helical" evidence="8">
    <location>
        <begin position="380"/>
        <end position="399"/>
    </location>
</feature>
<feature type="transmembrane region" description="Helical" evidence="8">
    <location>
        <begin position="244"/>
        <end position="264"/>
    </location>
</feature>
<keyword evidence="5 8" id="KW-1133">Transmembrane helix</keyword>
<evidence type="ECO:0000256" key="7">
    <source>
        <dbReference type="SAM" id="MobiDB-lite"/>
    </source>
</evidence>
<feature type="transmembrane region" description="Helical" evidence="8">
    <location>
        <begin position="107"/>
        <end position="127"/>
    </location>
</feature>
<evidence type="ECO:0000256" key="5">
    <source>
        <dbReference type="ARBA" id="ARBA00022989"/>
    </source>
</evidence>
<keyword evidence="3" id="KW-0813">Transport</keyword>
<dbReference type="GO" id="GO:0055085">
    <property type="term" value="P:transmembrane transport"/>
    <property type="evidence" value="ECO:0007669"/>
    <property type="project" value="InterPro"/>
</dbReference>
<feature type="transmembrane region" description="Helical" evidence="8">
    <location>
        <begin position="284"/>
        <end position="307"/>
    </location>
</feature>
<feature type="transmembrane region" description="Helical" evidence="8">
    <location>
        <begin position="6"/>
        <end position="30"/>
    </location>
</feature>
<dbReference type="OrthoDB" id="2133778at2759"/>
<reference evidence="9 10" key="1">
    <citation type="journal article" date="2015" name="Plant Cell">
        <title>Oil accumulation by the oleaginous diatom Fistulifera solaris as revealed by the genome and transcriptome.</title>
        <authorList>
            <person name="Tanaka T."/>
            <person name="Maeda Y."/>
            <person name="Veluchamy A."/>
            <person name="Tanaka M."/>
            <person name="Abida H."/>
            <person name="Marechal E."/>
            <person name="Bowler C."/>
            <person name="Muto M."/>
            <person name="Sunaga Y."/>
            <person name="Tanaka M."/>
            <person name="Yoshino T."/>
            <person name="Taniguchi T."/>
            <person name="Fukuda Y."/>
            <person name="Nemoto M."/>
            <person name="Matsumoto M."/>
            <person name="Wong P.S."/>
            <person name="Aburatani S."/>
            <person name="Fujibuchi W."/>
        </authorList>
    </citation>
    <scope>NUCLEOTIDE SEQUENCE [LARGE SCALE GENOMIC DNA]</scope>
    <source>
        <strain evidence="9 10">JPCC DA0580</strain>
    </source>
</reference>
<name>A0A1Z5JSD0_FISSO</name>